<evidence type="ECO:0000256" key="1">
    <source>
        <dbReference type="ARBA" id="ARBA00022737"/>
    </source>
</evidence>
<organism evidence="5 6">
    <name type="scientific">Stichopus japonicus</name>
    <name type="common">Sea cucumber</name>
    <dbReference type="NCBI Taxonomy" id="307972"/>
    <lineage>
        <taxon>Eukaryota</taxon>
        <taxon>Metazoa</taxon>
        <taxon>Echinodermata</taxon>
        <taxon>Eleutherozoa</taxon>
        <taxon>Echinozoa</taxon>
        <taxon>Holothuroidea</taxon>
        <taxon>Aspidochirotacea</taxon>
        <taxon>Aspidochirotida</taxon>
        <taxon>Stichopodidae</taxon>
        <taxon>Apostichopus</taxon>
    </lineage>
</organism>
<dbReference type="Pfam" id="PF00431">
    <property type="entry name" value="CUB"/>
    <property type="match status" value="2"/>
</dbReference>
<accession>A0A2G8L4D3</accession>
<dbReference type="PANTHER" id="PTHR24251:SF37">
    <property type="entry name" value="CUB DOMAIN-CONTAINING PROTEIN"/>
    <property type="match status" value="1"/>
</dbReference>
<keyword evidence="1" id="KW-0677">Repeat</keyword>
<dbReference type="Gene3D" id="2.60.120.290">
    <property type="entry name" value="Spermadhesin, CUB domain"/>
    <property type="match status" value="2"/>
</dbReference>
<evidence type="ECO:0000256" key="2">
    <source>
        <dbReference type="ARBA" id="ARBA00023157"/>
    </source>
</evidence>
<dbReference type="CDD" id="cd00041">
    <property type="entry name" value="CUB"/>
    <property type="match status" value="2"/>
</dbReference>
<dbReference type="SUPFAM" id="SSF49854">
    <property type="entry name" value="Spermadhesin, CUB domain"/>
    <property type="match status" value="2"/>
</dbReference>
<feature type="domain" description="CUB" evidence="4">
    <location>
        <begin position="77"/>
        <end position="145"/>
    </location>
</feature>
<comment type="caution">
    <text evidence="5">The sequence shown here is derived from an EMBL/GenBank/DDBJ whole genome shotgun (WGS) entry which is preliminary data.</text>
</comment>
<dbReference type="Proteomes" id="UP000230750">
    <property type="component" value="Unassembled WGS sequence"/>
</dbReference>
<gene>
    <name evidence="5" type="ORF">BSL78_07997</name>
</gene>
<sequence length="145" mass="16164">MAWEDVDIETSLNCRQDGLKVFDGPTRLDDVLANVLGSRLPSAIASSDRRMLARFVTNSNTTGSGFYARYRFVEQYCNEVFTDSGSQFSSPNYPDEYADNTNCSYRAVAELYESITLTFTAFDLEDGNCEFDSVKKTAFFGSALA</sequence>
<dbReference type="EMBL" id="MRZV01000225">
    <property type="protein sequence ID" value="PIK55102.1"/>
    <property type="molecule type" value="Genomic_DNA"/>
</dbReference>
<dbReference type="InterPro" id="IPR000859">
    <property type="entry name" value="CUB_dom"/>
</dbReference>
<evidence type="ECO:0000313" key="6">
    <source>
        <dbReference type="Proteomes" id="UP000230750"/>
    </source>
</evidence>
<reference evidence="5 6" key="1">
    <citation type="journal article" date="2017" name="PLoS Biol.">
        <title>The sea cucumber genome provides insights into morphological evolution and visceral regeneration.</title>
        <authorList>
            <person name="Zhang X."/>
            <person name="Sun L."/>
            <person name="Yuan J."/>
            <person name="Sun Y."/>
            <person name="Gao Y."/>
            <person name="Zhang L."/>
            <person name="Li S."/>
            <person name="Dai H."/>
            <person name="Hamel J.F."/>
            <person name="Liu C."/>
            <person name="Yu Y."/>
            <person name="Liu S."/>
            <person name="Lin W."/>
            <person name="Guo K."/>
            <person name="Jin S."/>
            <person name="Xu P."/>
            <person name="Storey K.B."/>
            <person name="Huan P."/>
            <person name="Zhang T."/>
            <person name="Zhou Y."/>
            <person name="Zhang J."/>
            <person name="Lin C."/>
            <person name="Li X."/>
            <person name="Xing L."/>
            <person name="Huo D."/>
            <person name="Sun M."/>
            <person name="Wang L."/>
            <person name="Mercier A."/>
            <person name="Li F."/>
            <person name="Yang H."/>
            <person name="Xiang J."/>
        </authorList>
    </citation>
    <scope>NUCLEOTIDE SEQUENCE [LARGE SCALE GENOMIC DNA]</scope>
    <source>
        <strain evidence="5">Shaxun</strain>
        <tissue evidence="5">Muscle</tissue>
    </source>
</reference>
<keyword evidence="2" id="KW-1015">Disulfide bond</keyword>
<dbReference type="PANTHER" id="PTHR24251">
    <property type="entry name" value="OVOCHYMASE-RELATED"/>
    <property type="match status" value="1"/>
</dbReference>
<dbReference type="OrthoDB" id="10009301at2759"/>
<dbReference type="STRING" id="307972.A0A2G8L4D3"/>
<evidence type="ECO:0000259" key="4">
    <source>
        <dbReference type="PROSITE" id="PS01180"/>
    </source>
</evidence>
<name>A0A2G8L4D3_STIJA</name>
<evidence type="ECO:0000256" key="3">
    <source>
        <dbReference type="PROSITE-ProRule" id="PRU00059"/>
    </source>
</evidence>
<protein>
    <submittedName>
        <fullName evidence="5">UVS.2 protein</fullName>
    </submittedName>
</protein>
<comment type="caution">
    <text evidence="3">Lacks conserved residue(s) required for the propagation of feature annotation.</text>
</comment>
<dbReference type="AlphaFoldDB" id="A0A2G8L4D3"/>
<keyword evidence="6" id="KW-1185">Reference proteome</keyword>
<dbReference type="PROSITE" id="PS01180">
    <property type="entry name" value="CUB"/>
    <property type="match status" value="2"/>
</dbReference>
<proteinExistence type="predicted"/>
<dbReference type="InterPro" id="IPR035914">
    <property type="entry name" value="Sperma_CUB_dom_sf"/>
</dbReference>
<evidence type="ECO:0000313" key="5">
    <source>
        <dbReference type="EMBL" id="PIK55102.1"/>
    </source>
</evidence>
<feature type="domain" description="CUB" evidence="4">
    <location>
        <begin position="1"/>
        <end position="73"/>
    </location>
</feature>